<protein>
    <submittedName>
        <fullName evidence="2">Uncharacterized protein</fullName>
    </submittedName>
</protein>
<keyword evidence="3" id="KW-1185">Reference proteome</keyword>
<reference evidence="2 3" key="1">
    <citation type="submission" date="2010-12" db="EMBL/GenBank/DDBJ databases">
        <title>Complete sequence of Desulfurispirillum indicum S5.</title>
        <authorList>
            <consortium name="US DOE Joint Genome Institute"/>
            <person name="Lucas S."/>
            <person name="Copeland A."/>
            <person name="Lapidus A."/>
            <person name="Cheng J.-F."/>
            <person name="Goodwin L."/>
            <person name="Pitluck S."/>
            <person name="Chertkov O."/>
            <person name="Held B."/>
            <person name="Detter J.C."/>
            <person name="Han C."/>
            <person name="Tapia R."/>
            <person name="Land M."/>
            <person name="Hauser L."/>
            <person name="Kyrpides N."/>
            <person name="Ivanova N."/>
            <person name="Mikhailova N."/>
            <person name="Haggblom M."/>
            <person name="Rauschenbach I."/>
            <person name="Bini E."/>
            <person name="Woyke T."/>
        </authorList>
    </citation>
    <scope>NUCLEOTIDE SEQUENCE [LARGE SCALE GENOMIC DNA]</scope>
    <source>
        <strain evidence="3">ATCC BAA-1389 / DSM 22839 / S5</strain>
    </source>
</reference>
<dbReference type="RefSeq" id="WP_013505699.1">
    <property type="nucleotide sequence ID" value="NC_014836.1"/>
</dbReference>
<dbReference type="InParanoid" id="E6W3V0"/>
<evidence type="ECO:0000313" key="3">
    <source>
        <dbReference type="Proteomes" id="UP000002572"/>
    </source>
</evidence>
<name>E6W3V0_DESIS</name>
<proteinExistence type="predicted"/>
<dbReference type="STRING" id="653733.Selin_1083"/>
<gene>
    <name evidence="2" type="ordered locus">Selin_1083</name>
</gene>
<accession>E6W3V0</accession>
<evidence type="ECO:0000313" key="2">
    <source>
        <dbReference type="EMBL" id="ADU65818.1"/>
    </source>
</evidence>
<dbReference type="EMBL" id="CP002432">
    <property type="protein sequence ID" value="ADU65818.1"/>
    <property type="molecule type" value="Genomic_DNA"/>
</dbReference>
<dbReference type="Proteomes" id="UP000002572">
    <property type="component" value="Chromosome"/>
</dbReference>
<organism evidence="2 3">
    <name type="scientific">Desulfurispirillum indicum (strain ATCC BAA-1389 / DSM 22839 / S5)</name>
    <dbReference type="NCBI Taxonomy" id="653733"/>
    <lineage>
        <taxon>Bacteria</taxon>
        <taxon>Pseudomonadati</taxon>
        <taxon>Chrysiogenota</taxon>
        <taxon>Chrysiogenia</taxon>
        <taxon>Chrysiogenales</taxon>
        <taxon>Chrysiogenaceae</taxon>
        <taxon>Desulfurispirillum</taxon>
    </lineage>
</organism>
<dbReference type="AlphaFoldDB" id="E6W3V0"/>
<dbReference type="KEGG" id="din:Selin_1083"/>
<feature type="region of interest" description="Disordered" evidence="1">
    <location>
        <begin position="17"/>
        <end position="36"/>
    </location>
</feature>
<sequence length="266" mass="28613">MAVQGVAHSHASLVDVSRRKGPLASGGGGTAVGEDASGATDFAEQVEIQRHGSRSASFFRLVLEDIQEGLNLVRMAKERIDGQEGLQNSLLRLYSVSSKAAAGRELVPADRQRISEELTFLQSYIGRIAGENTNMGSRVIPVVDSSHGGIVDSFVVHAQSLRLEPLVSSEGNAVSAAEVAAFSQRSLERVAREYERLHELEERVVASLDSALESLRPSVALEGPGIVRDFIQNAVRNSEQFRQLPLDASRLDAGRVMALVTPSLSN</sequence>
<evidence type="ECO:0000256" key="1">
    <source>
        <dbReference type="SAM" id="MobiDB-lite"/>
    </source>
</evidence>
<dbReference type="HOGENOM" id="CLU_1044808_0_0_0"/>